<dbReference type="SUPFAM" id="SSF81383">
    <property type="entry name" value="F-box domain"/>
    <property type="match status" value="1"/>
</dbReference>
<dbReference type="CDD" id="cd09917">
    <property type="entry name" value="F-box_SF"/>
    <property type="match status" value="1"/>
</dbReference>
<reference evidence="1 2" key="1">
    <citation type="journal article" date="2018" name="Nat. Ecol. Evol.">
        <title>Pezizomycetes genomes reveal the molecular basis of ectomycorrhizal truffle lifestyle.</title>
        <authorList>
            <person name="Murat C."/>
            <person name="Payen T."/>
            <person name="Noel B."/>
            <person name="Kuo A."/>
            <person name="Morin E."/>
            <person name="Chen J."/>
            <person name="Kohler A."/>
            <person name="Krizsan K."/>
            <person name="Balestrini R."/>
            <person name="Da Silva C."/>
            <person name="Montanini B."/>
            <person name="Hainaut M."/>
            <person name="Levati E."/>
            <person name="Barry K.W."/>
            <person name="Belfiori B."/>
            <person name="Cichocki N."/>
            <person name="Clum A."/>
            <person name="Dockter R.B."/>
            <person name="Fauchery L."/>
            <person name="Guy J."/>
            <person name="Iotti M."/>
            <person name="Le Tacon F."/>
            <person name="Lindquist E.A."/>
            <person name="Lipzen A."/>
            <person name="Malagnac F."/>
            <person name="Mello A."/>
            <person name="Molinier V."/>
            <person name="Miyauchi S."/>
            <person name="Poulain J."/>
            <person name="Riccioni C."/>
            <person name="Rubini A."/>
            <person name="Sitrit Y."/>
            <person name="Splivallo R."/>
            <person name="Traeger S."/>
            <person name="Wang M."/>
            <person name="Zifcakova L."/>
            <person name="Wipf D."/>
            <person name="Zambonelli A."/>
            <person name="Paolocci F."/>
            <person name="Nowrousian M."/>
            <person name="Ottonello S."/>
            <person name="Baldrian P."/>
            <person name="Spatafora J.W."/>
            <person name="Henrissat B."/>
            <person name="Nagy L.G."/>
            <person name="Aury J.M."/>
            <person name="Wincker P."/>
            <person name="Grigoriev I.V."/>
            <person name="Bonfante P."/>
            <person name="Martin F.M."/>
        </authorList>
    </citation>
    <scope>NUCLEOTIDE SEQUENCE [LARGE SCALE GENOMIC DNA]</scope>
    <source>
        <strain evidence="1 2">RN42</strain>
    </source>
</reference>
<dbReference type="InterPro" id="IPR036047">
    <property type="entry name" value="F-box-like_dom_sf"/>
</dbReference>
<organism evidence="1 2">
    <name type="scientific">Ascobolus immersus RN42</name>
    <dbReference type="NCBI Taxonomy" id="1160509"/>
    <lineage>
        <taxon>Eukaryota</taxon>
        <taxon>Fungi</taxon>
        <taxon>Dikarya</taxon>
        <taxon>Ascomycota</taxon>
        <taxon>Pezizomycotina</taxon>
        <taxon>Pezizomycetes</taxon>
        <taxon>Pezizales</taxon>
        <taxon>Ascobolaceae</taxon>
        <taxon>Ascobolus</taxon>
    </lineage>
</organism>
<sequence length="233" mass="25994">MTVQRRKCEALGTVLALHKPPTCGNIHPAYQNQFNPSSTLVTMASSTFPTGPSPFPFLDLPPDIRLHIYTNCSAFTLLQLAQTSRPLRRELTTNTSLLASSPGYTPSSSTSLSPLTIHNITLIPTPPERDLFYRLHVLEGRACLDAYRIIQLDKGPDVEPTWELNVMDKQGRMVPLEGRRVCCDVCTRVVGVRKWVRRYPNGGEYGRGLVMGIWRGECRCGKGARVTWSRPAV</sequence>
<keyword evidence="2" id="KW-1185">Reference proteome</keyword>
<dbReference type="EMBL" id="ML119712">
    <property type="protein sequence ID" value="RPA78355.1"/>
    <property type="molecule type" value="Genomic_DNA"/>
</dbReference>
<protein>
    <submittedName>
        <fullName evidence="1">Uncharacterized protein</fullName>
    </submittedName>
</protein>
<accession>A0A3N4HX14</accession>
<dbReference type="AlphaFoldDB" id="A0A3N4HX14"/>
<evidence type="ECO:0000313" key="2">
    <source>
        <dbReference type="Proteomes" id="UP000275078"/>
    </source>
</evidence>
<evidence type="ECO:0000313" key="1">
    <source>
        <dbReference type="EMBL" id="RPA78355.1"/>
    </source>
</evidence>
<proteinExistence type="predicted"/>
<name>A0A3N4HX14_ASCIM</name>
<dbReference type="Proteomes" id="UP000275078">
    <property type="component" value="Unassembled WGS sequence"/>
</dbReference>
<gene>
    <name evidence="1" type="ORF">BJ508DRAFT_156332</name>
</gene>